<dbReference type="PANTHER" id="PTHR38221">
    <property type="entry name" value="BNAA04G14260D PROTEIN"/>
    <property type="match status" value="1"/>
</dbReference>
<comment type="caution">
    <text evidence="2">The sequence shown here is derived from an EMBL/GenBank/DDBJ whole genome shotgun (WGS) entry which is preliminary data.</text>
</comment>
<accession>A0AAN9LS11</accession>
<sequence length="332" mass="35826">MANQMPDSNTHHQDPYNLLFDHSHVSSSQETLLCDLSFREHSHHSPSPASADSPPHFNAIVTVSLPDSPDPVPPDASHTPPGNTSIPSFCDQPWVATEGDVDSGTPGFVDLGMDSGLGLSEVQLTQEMDVDECSHGARRDVLGEIRDGRFDEMDESPLIKPNLGIGSSGGCVEIQSQKVKEGVGNYEGNLVSEEEKISDENNCSAENLETLVGNVGLCESEKVACIVEGSKSGYGVVEDSGMEKKSDEERVLPVLPPSMRGPLKIAASELKCLKNAASGVEFDVFDVLRVLSEMSNDKEENLGDISLCEVAEACGITFPRPRWWPEGENFDL</sequence>
<name>A0AAN9LS11_PHACN</name>
<evidence type="ECO:0000313" key="2">
    <source>
        <dbReference type="EMBL" id="KAK7341054.1"/>
    </source>
</evidence>
<feature type="compositionally biased region" description="Low complexity" evidence="1">
    <location>
        <begin position="45"/>
        <end position="67"/>
    </location>
</feature>
<keyword evidence="3" id="KW-1185">Reference proteome</keyword>
<protein>
    <submittedName>
        <fullName evidence="2">Uncharacterized protein</fullName>
    </submittedName>
</protein>
<proteinExistence type="predicted"/>
<evidence type="ECO:0000313" key="3">
    <source>
        <dbReference type="Proteomes" id="UP001374584"/>
    </source>
</evidence>
<evidence type="ECO:0000256" key="1">
    <source>
        <dbReference type="SAM" id="MobiDB-lite"/>
    </source>
</evidence>
<feature type="region of interest" description="Disordered" evidence="1">
    <location>
        <begin position="40"/>
        <end position="93"/>
    </location>
</feature>
<organism evidence="2 3">
    <name type="scientific">Phaseolus coccineus</name>
    <name type="common">Scarlet runner bean</name>
    <name type="synonym">Phaseolus multiflorus</name>
    <dbReference type="NCBI Taxonomy" id="3886"/>
    <lineage>
        <taxon>Eukaryota</taxon>
        <taxon>Viridiplantae</taxon>
        <taxon>Streptophyta</taxon>
        <taxon>Embryophyta</taxon>
        <taxon>Tracheophyta</taxon>
        <taxon>Spermatophyta</taxon>
        <taxon>Magnoliopsida</taxon>
        <taxon>eudicotyledons</taxon>
        <taxon>Gunneridae</taxon>
        <taxon>Pentapetalae</taxon>
        <taxon>rosids</taxon>
        <taxon>fabids</taxon>
        <taxon>Fabales</taxon>
        <taxon>Fabaceae</taxon>
        <taxon>Papilionoideae</taxon>
        <taxon>50 kb inversion clade</taxon>
        <taxon>NPAAA clade</taxon>
        <taxon>indigoferoid/millettioid clade</taxon>
        <taxon>Phaseoleae</taxon>
        <taxon>Phaseolus</taxon>
    </lineage>
</organism>
<dbReference type="EMBL" id="JAYMYR010000009">
    <property type="protein sequence ID" value="KAK7341054.1"/>
    <property type="molecule type" value="Genomic_DNA"/>
</dbReference>
<gene>
    <name evidence="2" type="ORF">VNO80_23978</name>
</gene>
<dbReference type="Proteomes" id="UP001374584">
    <property type="component" value="Unassembled WGS sequence"/>
</dbReference>
<dbReference type="PANTHER" id="PTHR38221:SF1">
    <property type="entry name" value="OVULE PROTEIN"/>
    <property type="match status" value="1"/>
</dbReference>
<dbReference type="AlphaFoldDB" id="A0AAN9LS11"/>
<reference evidence="2 3" key="1">
    <citation type="submission" date="2024-01" db="EMBL/GenBank/DDBJ databases">
        <title>The genomes of 5 underutilized Papilionoideae crops provide insights into root nodulation and disease resistanc.</title>
        <authorList>
            <person name="Jiang F."/>
        </authorList>
    </citation>
    <scope>NUCLEOTIDE SEQUENCE [LARGE SCALE GENOMIC DNA]</scope>
    <source>
        <strain evidence="2">JINMINGXINNONG_FW02</strain>
        <tissue evidence="2">Leaves</tissue>
    </source>
</reference>